<evidence type="ECO:0000313" key="2">
    <source>
        <dbReference type="EMBL" id="KAH3855403.1"/>
    </source>
</evidence>
<reference evidence="2" key="2">
    <citation type="submission" date="2020-11" db="EMBL/GenBank/DDBJ databases">
        <authorList>
            <person name="McCartney M.A."/>
            <person name="Auch B."/>
            <person name="Kono T."/>
            <person name="Mallez S."/>
            <person name="Becker A."/>
            <person name="Gohl D.M."/>
            <person name="Silverstein K.A.T."/>
            <person name="Koren S."/>
            <person name="Bechman K.B."/>
            <person name="Herman A."/>
            <person name="Abrahante J.E."/>
            <person name="Garbe J."/>
        </authorList>
    </citation>
    <scope>NUCLEOTIDE SEQUENCE</scope>
    <source>
        <strain evidence="2">Duluth1</strain>
        <tissue evidence="2">Whole animal</tissue>
    </source>
</reference>
<dbReference type="PANTHER" id="PTHR16779:SF1">
    <property type="entry name" value="BETA-1,4-MANNOSYLTRANSFERASE EGH"/>
    <property type="match status" value="1"/>
</dbReference>
<dbReference type="GO" id="GO:0019187">
    <property type="term" value="F:beta-1,4-mannosyltransferase activity"/>
    <property type="evidence" value="ECO:0007669"/>
    <property type="project" value="InterPro"/>
</dbReference>
<dbReference type="GO" id="GO:0005737">
    <property type="term" value="C:cytoplasm"/>
    <property type="evidence" value="ECO:0007669"/>
    <property type="project" value="TreeGrafter"/>
</dbReference>
<feature type="domain" description="Glycosyltransferase 2-like" evidence="1">
    <location>
        <begin position="142"/>
        <end position="215"/>
    </location>
</feature>
<comment type="caution">
    <text evidence="2">The sequence shown here is derived from an EMBL/GenBank/DDBJ whole genome shotgun (WGS) entry which is preliminary data.</text>
</comment>
<name>A0A9D4R5V7_DREPO</name>
<keyword evidence="3" id="KW-1185">Reference proteome</keyword>
<dbReference type="InterPro" id="IPR027389">
    <property type="entry name" value="B_mannosylTrfase_Bre-3/Egh"/>
</dbReference>
<gene>
    <name evidence="2" type="ORF">DPMN_097970</name>
</gene>
<organism evidence="2 3">
    <name type="scientific">Dreissena polymorpha</name>
    <name type="common">Zebra mussel</name>
    <name type="synonym">Mytilus polymorpha</name>
    <dbReference type="NCBI Taxonomy" id="45954"/>
    <lineage>
        <taxon>Eukaryota</taxon>
        <taxon>Metazoa</taxon>
        <taxon>Spiralia</taxon>
        <taxon>Lophotrochozoa</taxon>
        <taxon>Mollusca</taxon>
        <taxon>Bivalvia</taxon>
        <taxon>Autobranchia</taxon>
        <taxon>Heteroconchia</taxon>
        <taxon>Euheterodonta</taxon>
        <taxon>Imparidentia</taxon>
        <taxon>Neoheterodontei</taxon>
        <taxon>Myida</taxon>
        <taxon>Dreissenoidea</taxon>
        <taxon>Dreissenidae</taxon>
        <taxon>Dreissena</taxon>
    </lineage>
</organism>
<dbReference type="InterPro" id="IPR001173">
    <property type="entry name" value="Glyco_trans_2-like"/>
</dbReference>
<dbReference type="Pfam" id="PF13632">
    <property type="entry name" value="Glyco_trans_2_3"/>
    <property type="match status" value="1"/>
</dbReference>
<dbReference type="Proteomes" id="UP000828390">
    <property type="component" value="Unassembled WGS sequence"/>
</dbReference>
<accession>A0A9D4R5V7</accession>
<reference evidence="2" key="1">
    <citation type="journal article" date="2019" name="bioRxiv">
        <title>The Genome of the Zebra Mussel, Dreissena polymorpha: A Resource for Invasive Species Research.</title>
        <authorList>
            <person name="McCartney M.A."/>
            <person name="Auch B."/>
            <person name="Kono T."/>
            <person name="Mallez S."/>
            <person name="Zhang Y."/>
            <person name="Obille A."/>
            <person name="Becker A."/>
            <person name="Abrahante J.E."/>
            <person name="Garbe J."/>
            <person name="Badalamenti J.P."/>
            <person name="Herman A."/>
            <person name="Mangelson H."/>
            <person name="Liachko I."/>
            <person name="Sullivan S."/>
            <person name="Sone E.D."/>
            <person name="Koren S."/>
            <person name="Silverstein K.A.T."/>
            <person name="Beckman K.B."/>
            <person name="Gohl D.M."/>
        </authorList>
    </citation>
    <scope>NUCLEOTIDE SEQUENCE</scope>
    <source>
        <strain evidence="2">Duluth1</strain>
        <tissue evidence="2">Whole animal</tissue>
    </source>
</reference>
<protein>
    <recommendedName>
        <fullName evidence="1">Glycosyltransferase 2-like domain-containing protein</fullName>
    </recommendedName>
</protein>
<evidence type="ECO:0000259" key="1">
    <source>
        <dbReference type="Pfam" id="PF13632"/>
    </source>
</evidence>
<sequence length="217" mass="24227">MCTSIYNSLTDLASIELGQWKNVANILGTGIVTMNTFPAPPTLEADKAKIPFLCFRVVTRGMYPDLVKTNVERNIKTCYEVGLDNFKFEVVTDNALNLPKSALVRELVVPNDYQTLNNSLFKARALQYCNEPEVNILSNDDWVVHLDEETLLTESSTIGLANFASQGHGDIGQGVISYTNEEIVNWWTTLADCVRVSVDLGMMRFSFRKLGCPLMGF</sequence>
<proteinExistence type="predicted"/>
<dbReference type="AlphaFoldDB" id="A0A9D4R5V7"/>
<dbReference type="EMBL" id="JAIWYP010000003">
    <property type="protein sequence ID" value="KAH3855403.1"/>
    <property type="molecule type" value="Genomic_DNA"/>
</dbReference>
<evidence type="ECO:0000313" key="3">
    <source>
        <dbReference type="Proteomes" id="UP000828390"/>
    </source>
</evidence>
<dbReference type="PANTHER" id="PTHR16779">
    <property type="entry name" value="BETA-1,4-MANNOSYLTRANSFERASE EGH"/>
    <property type="match status" value="1"/>
</dbReference>